<feature type="compositionally biased region" description="Low complexity" evidence="1">
    <location>
        <begin position="253"/>
        <end position="263"/>
    </location>
</feature>
<accession>A0AA36IRP7</accession>
<protein>
    <recommendedName>
        <fullName evidence="4">Tetratricopeptide repeat protein</fullName>
    </recommendedName>
</protein>
<feature type="compositionally biased region" description="Basic and acidic residues" evidence="1">
    <location>
        <begin position="237"/>
        <end position="252"/>
    </location>
</feature>
<feature type="region of interest" description="Disordered" evidence="1">
    <location>
        <begin position="237"/>
        <end position="274"/>
    </location>
</feature>
<organism evidence="2 3">
    <name type="scientific">Effrenium voratum</name>
    <dbReference type="NCBI Taxonomy" id="2562239"/>
    <lineage>
        <taxon>Eukaryota</taxon>
        <taxon>Sar</taxon>
        <taxon>Alveolata</taxon>
        <taxon>Dinophyceae</taxon>
        <taxon>Suessiales</taxon>
        <taxon>Symbiodiniaceae</taxon>
        <taxon>Effrenium</taxon>
    </lineage>
</organism>
<sequence>MPPAWALGHFRREQLGAWRLAMLEGDGSDSLLGCVDFLDFPELGAYLACSQHLLQHAKVAWDGRSWRMRSLEGRLPSHVRWPKEALSGTRRACAVWRLGCGVRLYEQKRFKEAEDELRALLSILPHPFVMCRLADTLYGRAVSLTAGTVAASRAERSSQSSASAGNWQSEPEEAEAPEPEEAPEGEVEEEEEEEVEPEAPVPAWARSPMSPVRVEHVSSESSMEPLRLRENAVARWQSRREAEADPATEERTSSTVTVSASETPQTPQQPWNNWTPPLEVDEGTEPTQDTVAADEQDTLLARATSYNEGEEDVPDEVFRHSPIEEAEESAPKIEALRERLLSEAKDLYEQAYRECPQCSYAVNGLTLFVNMRTEKIELLERAIKLDDENPYALANLGAELFGQDDLRALQLLEKALQINPRLFYARLCKSKVLLRLGNLPAAVEAA</sequence>
<reference evidence="2" key="1">
    <citation type="submission" date="2023-08" db="EMBL/GenBank/DDBJ databases">
        <authorList>
            <person name="Chen Y."/>
            <person name="Shah S."/>
            <person name="Dougan E. K."/>
            <person name="Thang M."/>
            <person name="Chan C."/>
        </authorList>
    </citation>
    <scope>NUCLEOTIDE SEQUENCE</scope>
</reference>
<dbReference type="AlphaFoldDB" id="A0AA36IRP7"/>
<evidence type="ECO:0008006" key="4">
    <source>
        <dbReference type="Google" id="ProtNLM"/>
    </source>
</evidence>
<dbReference type="EMBL" id="CAUJNA010002392">
    <property type="protein sequence ID" value="CAJ1392736.1"/>
    <property type="molecule type" value="Genomic_DNA"/>
</dbReference>
<evidence type="ECO:0000313" key="3">
    <source>
        <dbReference type="Proteomes" id="UP001178507"/>
    </source>
</evidence>
<dbReference type="SUPFAM" id="SSF48452">
    <property type="entry name" value="TPR-like"/>
    <property type="match status" value="1"/>
</dbReference>
<proteinExistence type="predicted"/>
<name>A0AA36IRP7_9DINO</name>
<feature type="compositionally biased region" description="Polar residues" evidence="1">
    <location>
        <begin position="264"/>
        <end position="274"/>
    </location>
</feature>
<feature type="compositionally biased region" description="Acidic residues" evidence="1">
    <location>
        <begin position="170"/>
        <end position="197"/>
    </location>
</feature>
<feature type="non-terminal residue" evidence="2">
    <location>
        <position position="446"/>
    </location>
</feature>
<feature type="region of interest" description="Disordered" evidence="1">
    <location>
        <begin position="152"/>
        <end position="207"/>
    </location>
</feature>
<dbReference type="Proteomes" id="UP001178507">
    <property type="component" value="Unassembled WGS sequence"/>
</dbReference>
<dbReference type="InterPro" id="IPR011990">
    <property type="entry name" value="TPR-like_helical_dom_sf"/>
</dbReference>
<evidence type="ECO:0000256" key="1">
    <source>
        <dbReference type="SAM" id="MobiDB-lite"/>
    </source>
</evidence>
<dbReference type="Gene3D" id="1.25.40.10">
    <property type="entry name" value="Tetratricopeptide repeat domain"/>
    <property type="match status" value="1"/>
</dbReference>
<comment type="caution">
    <text evidence="2">The sequence shown here is derived from an EMBL/GenBank/DDBJ whole genome shotgun (WGS) entry which is preliminary data.</text>
</comment>
<keyword evidence="3" id="KW-1185">Reference proteome</keyword>
<gene>
    <name evidence="2" type="ORF">EVOR1521_LOCUS17755</name>
</gene>
<evidence type="ECO:0000313" key="2">
    <source>
        <dbReference type="EMBL" id="CAJ1392736.1"/>
    </source>
</evidence>